<accession>A0ABT1W4W0</accession>
<dbReference type="Proteomes" id="UP001524587">
    <property type="component" value="Unassembled WGS sequence"/>
</dbReference>
<feature type="transmembrane region" description="Helical" evidence="1">
    <location>
        <begin position="12"/>
        <end position="29"/>
    </location>
</feature>
<evidence type="ECO:0008006" key="4">
    <source>
        <dbReference type="Google" id="ProtNLM"/>
    </source>
</evidence>
<feature type="transmembrane region" description="Helical" evidence="1">
    <location>
        <begin position="334"/>
        <end position="351"/>
    </location>
</feature>
<feature type="transmembrane region" description="Helical" evidence="1">
    <location>
        <begin position="271"/>
        <end position="289"/>
    </location>
</feature>
<keyword evidence="1" id="KW-1133">Transmembrane helix</keyword>
<reference evidence="2 3" key="1">
    <citation type="submission" date="2022-06" db="EMBL/GenBank/DDBJ databases">
        <title>Endosaccharibacter gen. nov., sp. nov., endophytic bacteria isolated from sugarcane.</title>
        <authorList>
            <person name="Pitiwittayakul N."/>
            <person name="Yukphan P."/>
            <person name="Charoenyingcharoen P."/>
            <person name="Tanasupawat S."/>
        </authorList>
    </citation>
    <scope>NUCLEOTIDE SEQUENCE [LARGE SCALE GENOMIC DNA]</scope>
    <source>
        <strain evidence="2 3">KSS8</strain>
    </source>
</reference>
<name>A0ABT1W4W0_9PROT</name>
<sequence>MATGTDTRLRPIAWCVAFLVFAALLFSRQPDALLHAELWGDEGWSFYPDAYNQGWRSLLIPAGGYLDSFQRVVAVLCQPLPLHLVPTAFAAIAFLVQLLPALFLLSERVADFLPRMTPRVVLALLYLLTPNAMELFLNLTNTQWLLALLALLVVIGRKPDSAAGWAFDAAVLTLSGLSGPFALMLLPVSAWRWRQHPSPAARMRFVLPALCAAIQIAVMLGALQDTRSHAPLGAGPRMLAQILAAQVVLASEIGWRQAGPVQILPIWQNNILPVSLTLGAALLVGVALLRGPVALRQAALFILLMLAASLVSPQVSLDRPRWEIMTHMPMGNRYFAFPVMLWMASLVSLLADRSRVLRLVSVLCLLPILFLAIPREWRVLEQARTDFAIRARQFEAAPPGTRMQFPLIPTGITPMQLVKKQAG</sequence>
<keyword evidence="1" id="KW-0812">Transmembrane</keyword>
<feature type="transmembrane region" description="Helical" evidence="1">
    <location>
        <begin position="135"/>
        <end position="155"/>
    </location>
</feature>
<proteinExistence type="predicted"/>
<keyword evidence="1" id="KW-0472">Membrane</keyword>
<evidence type="ECO:0000313" key="2">
    <source>
        <dbReference type="EMBL" id="MCQ8277918.1"/>
    </source>
</evidence>
<feature type="transmembrane region" description="Helical" evidence="1">
    <location>
        <begin position="357"/>
        <end position="374"/>
    </location>
</feature>
<feature type="transmembrane region" description="Helical" evidence="1">
    <location>
        <begin position="162"/>
        <end position="185"/>
    </location>
</feature>
<feature type="transmembrane region" description="Helical" evidence="1">
    <location>
        <begin position="295"/>
        <end position="313"/>
    </location>
</feature>
<dbReference type="RefSeq" id="WP_422863375.1">
    <property type="nucleotide sequence ID" value="NZ_JAMSKV010000003.1"/>
</dbReference>
<organism evidence="2 3">
    <name type="scientific">Endosaccharibacter trunci</name>
    <dbReference type="NCBI Taxonomy" id="2812733"/>
    <lineage>
        <taxon>Bacteria</taxon>
        <taxon>Pseudomonadati</taxon>
        <taxon>Pseudomonadota</taxon>
        <taxon>Alphaproteobacteria</taxon>
        <taxon>Acetobacterales</taxon>
        <taxon>Acetobacteraceae</taxon>
        <taxon>Endosaccharibacter</taxon>
    </lineage>
</organism>
<evidence type="ECO:0000313" key="3">
    <source>
        <dbReference type="Proteomes" id="UP001524587"/>
    </source>
</evidence>
<feature type="transmembrane region" description="Helical" evidence="1">
    <location>
        <begin position="84"/>
        <end position="105"/>
    </location>
</feature>
<feature type="transmembrane region" description="Helical" evidence="1">
    <location>
        <begin position="205"/>
        <end position="223"/>
    </location>
</feature>
<protein>
    <recommendedName>
        <fullName evidence="4">DUF2029 domain-containing protein</fullName>
    </recommendedName>
</protein>
<comment type="caution">
    <text evidence="2">The sequence shown here is derived from an EMBL/GenBank/DDBJ whole genome shotgun (WGS) entry which is preliminary data.</text>
</comment>
<evidence type="ECO:0000256" key="1">
    <source>
        <dbReference type="SAM" id="Phobius"/>
    </source>
</evidence>
<keyword evidence="3" id="KW-1185">Reference proteome</keyword>
<dbReference type="EMBL" id="JAMSKV010000003">
    <property type="protein sequence ID" value="MCQ8277918.1"/>
    <property type="molecule type" value="Genomic_DNA"/>
</dbReference>
<gene>
    <name evidence="2" type="ORF">NFI95_05595</name>
</gene>